<dbReference type="Gene3D" id="1.10.10.10">
    <property type="entry name" value="Winged helix-like DNA-binding domain superfamily/Winged helix DNA-binding domain"/>
    <property type="match status" value="1"/>
</dbReference>
<dbReference type="PROSITE" id="PS50949">
    <property type="entry name" value="HTH_GNTR"/>
    <property type="match status" value="1"/>
</dbReference>
<evidence type="ECO:0000256" key="3">
    <source>
        <dbReference type="ARBA" id="ARBA00023163"/>
    </source>
</evidence>
<keyword evidence="2" id="KW-0238">DNA-binding</keyword>
<dbReference type="SUPFAM" id="SSF46785">
    <property type="entry name" value="Winged helix' DNA-binding domain"/>
    <property type="match status" value="1"/>
</dbReference>
<reference evidence="5 6" key="1">
    <citation type="submission" date="2023-07" db="EMBL/GenBank/DDBJ databases">
        <authorList>
            <person name="Kim M.K."/>
        </authorList>
    </citation>
    <scope>NUCLEOTIDE SEQUENCE [LARGE SCALE GENOMIC DNA]</scope>
    <source>
        <strain evidence="5 6">KR1UV-12</strain>
    </source>
</reference>
<dbReference type="CDD" id="cd07377">
    <property type="entry name" value="WHTH_GntR"/>
    <property type="match status" value="1"/>
</dbReference>
<sequence>MIAGPKVTEMSMVGRRVRGSLLQSLGRSILSGEFRPGELLPGEVSHAADLAVSRGVYREAVQALIAKGLVESRPKTGTRVLPRQRWNMLDPEVLAWAFAGTPDMRLLRSLFELREAIEPFAACLAAERRSDEDLAAMDQALIDMDRLTLATEEGQAADRRFHEMILTASDNDALTALGSGIAAGVEWSTRFKQRKRALPRDPVPEHRLVYDAIAASDPELARARMQMLVRNALADTWFGMGGTVGR</sequence>
<dbReference type="RefSeq" id="WP_305172461.1">
    <property type="nucleotide sequence ID" value="NZ_JAUUDS010000002.1"/>
</dbReference>
<dbReference type="Proteomes" id="UP001230685">
    <property type="component" value="Unassembled WGS sequence"/>
</dbReference>
<dbReference type="InterPro" id="IPR000524">
    <property type="entry name" value="Tscrpt_reg_HTH_GntR"/>
</dbReference>
<dbReference type="Gene3D" id="1.20.120.530">
    <property type="entry name" value="GntR ligand-binding domain-like"/>
    <property type="match status" value="1"/>
</dbReference>
<dbReference type="InterPro" id="IPR036388">
    <property type="entry name" value="WH-like_DNA-bd_sf"/>
</dbReference>
<keyword evidence="3" id="KW-0804">Transcription</keyword>
<dbReference type="Pfam" id="PF07729">
    <property type="entry name" value="FCD"/>
    <property type="match status" value="1"/>
</dbReference>
<dbReference type="PANTHER" id="PTHR43537:SF44">
    <property type="entry name" value="GNTR FAMILY REGULATORY PROTEIN"/>
    <property type="match status" value="1"/>
</dbReference>
<protein>
    <submittedName>
        <fullName evidence="5">FadR/GntR family transcriptional regulator</fullName>
    </submittedName>
</protein>
<organism evidence="5 6">
    <name type="scientific">Sphingomonas aurea</name>
    <dbReference type="NCBI Taxonomy" id="3063994"/>
    <lineage>
        <taxon>Bacteria</taxon>
        <taxon>Pseudomonadati</taxon>
        <taxon>Pseudomonadota</taxon>
        <taxon>Alphaproteobacteria</taxon>
        <taxon>Sphingomonadales</taxon>
        <taxon>Sphingomonadaceae</taxon>
        <taxon>Sphingomonas</taxon>
    </lineage>
</organism>
<evidence type="ECO:0000259" key="4">
    <source>
        <dbReference type="PROSITE" id="PS50949"/>
    </source>
</evidence>
<proteinExistence type="predicted"/>
<keyword evidence="1" id="KW-0805">Transcription regulation</keyword>
<dbReference type="PANTHER" id="PTHR43537">
    <property type="entry name" value="TRANSCRIPTIONAL REGULATOR, GNTR FAMILY"/>
    <property type="match status" value="1"/>
</dbReference>
<evidence type="ECO:0000256" key="1">
    <source>
        <dbReference type="ARBA" id="ARBA00023015"/>
    </source>
</evidence>
<gene>
    <name evidence="5" type="ORF">Q5H91_06365</name>
</gene>
<evidence type="ECO:0000313" key="5">
    <source>
        <dbReference type="EMBL" id="MDP1026828.1"/>
    </source>
</evidence>
<dbReference type="InterPro" id="IPR011711">
    <property type="entry name" value="GntR_C"/>
</dbReference>
<dbReference type="SUPFAM" id="SSF48008">
    <property type="entry name" value="GntR ligand-binding domain-like"/>
    <property type="match status" value="1"/>
</dbReference>
<name>A0ABT9EJK9_9SPHN</name>
<accession>A0ABT9EJK9</accession>
<keyword evidence="6" id="KW-1185">Reference proteome</keyword>
<evidence type="ECO:0000256" key="2">
    <source>
        <dbReference type="ARBA" id="ARBA00023125"/>
    </source>
</evidence>
<dbReference type="InterPro" id="IPR036390">
    <property type="entry name" value="WH_DNA-bd_sf"/>
</dbReference>
<dbReference type="SMART" id="SM00895">
    <property type="entry name" value="FCD"/>
    <property type="match status" value="1"/>
</dbReference>
<dbReference type="Pfam" id="PF00392">
    <property type="entry name" value="GntR"/>
    <property type="match status" value="1"/>
</dbReference>
<dbReference type="InterPro" id="IPR008920">
    <property type="entry name" value="TF_FadR/GntR_C"/>
</dbReference>
<feature type="domain" description="HTH gntR-type" evidence="4">
    <location>
        <begin position="15"/>
        <end position="83"/>
    </location>
</feature>
<dbReference type="SMART" id="SM00345">
    <property type="entry name" value="HTH_GNTR"/>
    <property type="match status" value="1"/>
</dbReference>
<dbReference type="EMBL" id="JAUUDS010000002">
    <property type="protein sequence ID" value="MDP1026828.1"/>
    <property type="molecule type" value="Genomic_DNA"/>
</dbReference>
<evidence type="ECO:0000313" key="6">
    <source>
        <dbReference type="Proteomes" id="UP001230685"/>
    </source>
</evidence>
<comment type="caution">
    <text evidence="5">The sequence shown here is derived from an EMBL/GenBank/DDBJ whole genome shotgun (WGS) entry which is preliminary data.</text>
</comment>